<dbReference type="Proteomes" id="UP000252085">
    <property type="component" value="Unassembled WGS sequence"/>
</dbReference>
<dbReference type="SUPFAM" id="SSF53850">
    <property type="entry name" value="Periplasmic binding protein-like II"/>
    <property type="match status" value="1"/>
</dbReference>
<name>A0A367RIB7_NOSPU</name>
<evidence type="ECO:0000256" key="1">
    <source>
        <dbReference type="ARBA" id="ARBA00004418"/>
    </source>
</evidence>
<reference evidence="6 7" key="1">
    <citation type="submission" date="2016-04" db="EMBL/GenBank/DDBJ databases">
        <authorList>
            <person name="Evans L.H."/>
            <person name="Alamgir A."/>
            <person name="Owens N."/>
            <person name="Weber N.D."/>
            <person name="Virtaneva K."/>
            <person name="Barbian K."/>
            <person name="Babar A."/>
            <person name="Rosenke K."/>
        </authorList>
    </citation>
    <scope>NUCLEOTIDE SEQUENCE [LARGE SCALE GENOMIC DNA]</scope>
    <source>
        <strain evidence="6">NIES-2108</strain>
    </source>
</reference>
<dbReference type="GO" id="GO:0016020">
    <property type="term" value="C:membrane"/>
    <property type="evidence" value="ECO:0007669"/>
    <property type="project" value="InterPro"/>
</dbReference>
<keyword evidence="3" id="KW-0813">Transport</keyword>
<accession>A0A367RIB7</accession>
<dbReference type="InterPro" id="IPR010067">
    <property type="entry name" value="ABC_SsuA_sub-bd"/>
</dbReference>
<dbReference type="GO" id="GO:0042597">
    <property type="term" value="C:periplasmic space"/>
    <property type="evidence" value="ECO:0007669"/>
    <property type="project" value="UniProtKB-SubCell"/>
</dbReference>
<dbReference type="GO" id="GO:0042626">
    <property type="term" value="F:ATPase-coupled transmembrane transporter activity"/>
    <property type="evidence" value="ECO:0007669"/>
    <property type="project" value="InterPro"/>
</dbReference>
<evidence type="ECO:0000313" key="7">
    <source>
        <dbReference type="Proteomes" id="UP000252085"/>
    </source>
</evidence>
<comment type="similarity">
    <text evidence="2">Belongs to the bacterial solute-binding protein SsuA/TauA family.</text>
</comment>
<feature type="domain" description="Solute-binding protein family 3/N-terminal" evidence="5">
    <location>
        <begin position="61"/>
        <end position="276"/>
    </location>
</feature>
<dbReference type="SMART" id="SM00062">
    <property type="entry name" value="PBPb"/>
    <property type="match status" value="1"/>
</dbReference>
<dbReference type="AlphaFoldDB" id="A0A367RIB7"/>
<dbReference type="NCBIfam" id="TIGR01728">
    <property type="entry name" value="SsuA_fam"/>
    <property type="match status" value="1"/>
</dbReference>
<proteinExistence type="inferred from homology"/>
<organism evidence="6 7">
    <name type="scientific">Nostoc punctiforme NIES-2108</name>
    <dbReference type="NCBI Taxonomy" id="1356359"/>
    <lineage>
        <taxon>Bacteria</taxon>
        <taxon>Bacillati</taxon>
        <taxon>Cyanobacteriota</taxon>
        <taxon>Cyanophyceae</taxon>
        <taxon>Nostocales</taxon>
        <taxon>Nostocaceae</taxon>
        <taxon>Nostoc</taxon>
    </lineage>
</organism>
<comment type="subcellular location">
    <subcellularLocation>
        <location evidence="1">Periplasm</location>
    </subcellularLocation>
</comment>
<evidence type="ECO:0000256" key="2">
    <source>
        <dbReference type="ARBA" id="ARBA00010742"/>
    </source>
</evidence>
<keyword evidence="4" id="KW-0732">Signal</keyword>
<dbReference type="InterPro" id="IPR015168">
    <property type="entry name" value="SsuA/THI5"/>
</dbReference>
<dbReference type="Gene3D" id="3.40.190.10">
    <property type="entry name" value="Periplasmic binding protein-like II"/>
    <property type="match status" value="2"/>
</dbReference>
<dbReference type="PROSITE" id="PS51257">
    <property type="entry name" value="PROKAR_LIPOPROTEIN"/>
    <property type="match status" value="1"/>
</dbReference>
<dbReference type="EMBL" id="LXQE01000149">
    <property type="protein sequence ID" value="RCJ36307.1"/>
    <property type="molecule type" value="Genomic_DNA"/>
</dbReference>
<evidence type="ECO:0000256" key="3">
    <source>
        <dbReference type="ARBA" id="ARBA00022448"/>
    </source>
</evidence>
<comment type="caution">
    <text evidence="6">The sequence shown here is derived from an EMBL/GenBank/DDBJ whole genome shotgun (WGS) entry which is preliminary data.</text>
</comment>
<dbReference type="Pfam" id="PF09084">
    <property type="entry name" value="NMT1"/>
    <property type="match status" value="1"/>
</dbReference>
<dbReference type="PANTHER" id="PTHR30024:SF42">
    <property type="entry name" value="ALIPHATIC SULFONATES-BINDING PROTEIN-RELATED"/>
    <property type="match status" value="1"/>
</dbReference>
<gene>
    <name evidence="6" type="ORF">A6769_16540</name>
</gene>
<dbReference type="InterPro" id="IPR001638">
    <property type="entry name" value="Solute-binding_3/MltF_N"/>
</dbReference>
<evidence type="ECO:0000256" key="4">
    <source>
        <dbReference type="ARBA" id="ARBA00022729"/>
    </source>
</evidence>
<evidence type="ECO:0000313" key="6">
    <source>
        <dbReference type="EMBL" id="RCJ36307.1"/>
    </source>
</evidence>
<dbReference type="PANTHER" id="PTHR30024">
    <property type="entry name" value="ALIPHATIC SULFONATES-BINDING PROTEIN-RELATED"/>
    <property type="match status" value="1"/>
</dbReference>
<sequence length="358" mass="38535">MVRLQIGKHSISRRDLLYTFYGLMSFTALVSCGTNNGSTGNNNNTTLSANATSNNKGSTKLVRLGYQVSGDLTHEKGTIEKRLAPEGIGVTWSQFVSGPPLLEALNVGSIDLGPAGETPPIFAQAAGTNLIYVVNTPPGTGEGSAIVVLKDSPIQTLAGLKGKKVAYSRGTAQTFFVVKAFEEVGLKISDIESVNLPIADGRAAFLNNTVDAFVESDPSLIKLQREGAIRVLRDAQGIKTPGAYYLASRDFAINNSELLKAILSEYYQVGQWANKNRRAAAEILAPKVNTDVDTMELALTRRKYDMRPITEEVISAQQKVADLLYELKVVPKQVDVKGATLTAQQYAAITPDAVRNKA</sequence>
<protein>
    <recommendedName>
        <fullName evidence="5">Solute-binding protein family 3/N-terminal domain-containing protein</fullName>
    </recommendedName>
</protein>
<evidence type="ECO:0000259" key="5">
    <source>
        <dbReference type="SMART" id="SM00062"/>
    </source>
</evidence>